<evidence type="ECO:0000256" key="2">
    <source>
        <dbReference type="ARBA" id="ARBA00009142"/>
    </source>
</evidence>
<dbReference type="PANTHER" id="PTHR43701:SF2">
    <property type="entry name" value="MEMBRANE TRANSPORTER PROTEIN YJNA-RELATED"/>
    <property type="match status" value="1"/>
</dbReference>
<evidence type="ECO:0000256" key="1">
    <source>
        <dbReference type="ARBA" id="ARBA00004141"/>
    </source>
</evidence>
<comment type="similarity">
    <text evidence="2 6">Belongs to the 4-toluene sulfonate uptake permease (TSUP) (TC 2.A.102) family.</text>
</comment>
<feature type="transmembrane region" description="Helical" evidence="6">
    <location>
        <begin position="98"/>
        <end position="118"/>
    </location>
</feature>
<dbReference type="Proteomes" id="UP000236724">
    <property type="component" value="Unassembled WGS sequence"/>
</dbReference>
<feature type="transmembrane region" description="Helical" evidence="6">
    <location>
        <begin position="139"/>
        <end position="160"/>
    </location>
</feature>
<keyword evidence="5 6" id="KW-0472">Membrane</keyword>
<keyword evidence="9" id="KW-1185">Reference proteome</keyword>
<dbReference type="Pfam" id="PF01925">
    <property type="entry name" value="TauE"/>
    <property type="match status" value="1"/>
</dbReference>
<evidence type="ECO:0000313" key="7">
    <source>
        <dbReference type="EMBL" id="SEH05133.1"/>
    </source>
</evidence>
<name>A0A1H6F6I0_9GAMM</name>
<organism evidence="7 9">
    <name type="scientific">Candidatus Venteria ishoeyi</name>
    <dbReference type="NCBI Taxonomy" id="1899563"/>
    <lineage>
        <taxon>Bacteria</taxon>
        <taxon>Pseudomonadati</taxon>
        <taxon>Pseudomonadota</taxon>
        <taxon>Gammaproteobacteria</taxon>
        <taxon>Thiotrichales</taxon>
        <taxon>Thiotrichaceae</taxon>
        <taxon>Venteria</taxon>
    </lineage>
</organism>
<accession>A0A1H6F6I0</accession>
<dbReference type="InterPro" id="IPR051598">
    <property type="entry name" value="TSUP/Inactive_protease-like"/>
</dbReference>
<dbReference type="InterPro" id="IPR002781">
    <property type="entry name" value="TM_pro_TauE-like"/>
</dbReference>
<keyword evidence="4 6" id="KW-1133">Transmembrane helix</keyword>
<proteinExistence type="inferred from homology"/>
<dbReference type="GO" id="GO:0005886">
    <property type="term" value="C:plasma membrane"/>
    <property type="evidence" value="ECO:0007669"/>
    <property type="project" value="UniProtKB-SubCell"/>
</dbReference>
<evidence type="ECO:0000256" key="5">
    <source>
        <dbReference type="ARBA" id="ARBA00023136"/>
    </source>
</evidence>
<feature type="transmembrane region" description="Helical" evidence="6">
    <location>
        <begin position="43"/>
        <end position="64"/>
    </location>
</feature>
<feature type="transmembrane region" description="Helical" evidence="6">
    <location>
        <begin position="12"/>
        <end position="37"/>
    </location>
</feature>
<comment type="subcellular location">
    <subcellularLocation>
        <location evidence="6">Cell membrane</location>
        <topology evidence="6">Multi-pass membrane protein</topology>
    </subcellularLocation>
    <subcellularLocation>
        <location evidence="1">Membrane</location>
        <topology evidence="1">Multi-pass membrane protein</topology>
    </subcellularLocation>
</comment>
<dbReference type="EMBL" id="FMSV02000505">
    <property type="protein sequence ID" value="SEH06805.1"/>
    <property type="molecule type" value="Genomic_DNA"/>
</dbReference>
<feature type="transmembrane region" description="Helical" evidence="6">
    <location>
        <begin position="205"/>
        <end position="225"/>
    </location>
</feature>
<evidence type="ECO:0000256" key="6">
    <source>
        <dbReference type="RuleBase" id="RU363041"/>
    </source>
</evidence>
<dbReference type="RefSeq" id="WP_103919109.1">
    <property type="nucleotide sequence ID" value="NZ_FMSV02000159.1"/>
</dbReference>
<protein>
    <recommendedName>
        <fullName evidence="6">Probable membrane transporter protein</fullName>
    </recommendedName>
</protein>
<dbReference type="AlphaFoldDB" id="A0A1H6F6I0"/>
<evidence type="ECO:0000313" key="8">
    <source>
        <dbReference type="EMBL" id="SEH06805.1"/>
    </source>
</evidence>
<dbReference type="PANTHER" id="PTHR43701">
    <property type="entry name" value="MEMBRANE TRANSPORTER PROTEIN MJ0441-RELATED"/>
    <property type="match status" value="1"/>
</dbReference>
<evidence type="ECO:0000256" key="3">
    <source>
        <dbReference type="ARBA" id="ARBA00022692"/>
    </source>
</evidence>
<keyword evidence="6" id="KW-1003">Cell membrane</keyword>
<keyword evidence="3 6" id="KW-0812">Transmembrane</keyword>
<feature type="transmembrane region" description="Helical" evidence="6">
    <location>
        <begin position="231"/>
        <end position="249"/>
    </location>
</feature>
<reference evidence="7 9" key="1">
    <citation type="submission" date="2016-10" db="EMBL/GenBank/DDBJ databases">
        <authorList>
            <person name="de Groot N.N."/>
        </authorList>
    </citation>
    <scope>NUCLEOTIDE SEQUENCE [LARGE SCALE GENOMIC DNA]</scope>
    <source>
        <strain evidence="7">MBHS1</strain>
    </source>
</reference>
<sequence>MLDYWFILPVGLLISALVSSVGIGGGLLWMPFFLIILKFPPEIAVVTSLMIQVVGMGSASIAFVQQQRIDFKLAFIVLLIALPGTALGALVASQLTASYMQFILGVLVLLTAFLFVSAPQKYHDFGQNKVEIKRSHKKLWITIPASIGSGLLSSSMNEWLIPVFRGKLSLGMHYAIATSIFISFVVSFIAALTHLSIGHQANLMVVLWAIPGVIAGAQIGAKFAHNLNEKVLKEVFIFFLTLVGVHLIYNAY</sequence>
<evidence type="ECO:0000313" key="9">
    <source>
        <dbReference type="Proteomes" id="UP000236724"/>
    </source>
</evidence>
<dbReference type="OrthoDB" id="457670at2"/>
<gene>
    <name evidence="7" type="ORF">MBHS_00986</name>
    <name evidence="8" type="ORF">MBHS_02671</name>
</gene>
<feature type="transmembrane region" description="Helical" evidence="6">
    <location>
        <begin position="71"/>
        <end position="92"/>
    </location>
</feature>
<evidence type="ECO:0000256" key="4">
    <source>
        <dbReference type="ARBA" id="ARBA00022989"/>
    </source>
</evidence>
<dbReference type="EMBL" id="FMSV02000159">
    <property type="protein sequence ID" value="SEH05133.1"/>
    <property type="molecule type" value="Genomic_DNA"/>
</dbReference>
<feature type="transmembrane region" description="Helical" evidence="6">
    <location>
        <begin position="172"/>
        <end position="193"/>
    </location>
</feature>